<accession>A0ABD3PFR4</accession>
<organism evidence="4 5">
    <name type="scientific">Cyclotella cryptica</name>
    <dbReference type="NCBI Taxonomy" id="29204"/>
    <lineage>
        <taxon>Eukaryota</taxon>
        <taxon>Sar</taxon>
        <taxon>Stramenopiles</taxon>
        <taxon>Ochrophyta</taxon>
        <taxon>Bacillariophyta</taxon>
        <taxon>Coscinodiscophyceae</taxon>
        <taxon>Thalassiosirophycidae</taxon>
        <taxon>Stephanodiscales</taxon>
        <taxon>Stephanodiscaceae</taxon>
        <taxon>Cyclotella</taxon>
    </lineage>
</organism>
<dbReference type="InterPro" id="IPR004263">
    <property type="entry name" value="Exostosin"/>
</dbReference>
<sequence length="537" mass="60734">MESQIQAATIVRDVKKNDYINVQTCLLVGALLFFPVALDFRNTRRVGRKRGRCLFMIGTIFLFFQGTLLQQFESNYSVLIGDGGFIETKSMIYPEPSGGQRSGKRVKMLKLMEEYEVVTTNYGWNTPASRNFTRRIISGQFFRAVISHPKYNASAWQDLEIHPDPNRKLAVFLDIDTCVEMNYPVYGKKEDWSVNAEKNHSTSGSWNSVLSSSCQFIRQAVQSPALLANPYSKLVLLDCSGKRSTHLRQVCFESFINSTKQAIIAYTSISREDASKVDIGLPPPAIKPVRLTSEERVSIKECKKRKYIFSFQGQRNYGRGQMAFLTGDDVYINLIDQEKYAKDITVGGGDSMKYTSIMKQSMFAASPRGDELFSYRFAEVLSAGAVPVVYADGWLPPFNTFNETTEQAFNWSDCAVFIPESDYKKTLDILRAIPDAKRCMMQQCALGAWDMYLSSRSGWLRGILESLPYTDIDASEKEDEEKLKHIEHRFCGSCKFNDYSSCDSRVGFLMTRYGNSKYEAVKAVLEKTSCAISHGNG</sequence>
<feature type="domain" description="Exostosin GT47" evidence="3">
    <location>
        <begin position="259"/>
        <end position="432"/>
    </location>
</feature>
<dbReference type="PANTHER" id="PTHR11062">
    <property type="entry name" value="EXOSTOSIN HEPARAN SULFATE GLYCOSYLTRANSFERASE -RELATED"/>
    <property type="match status" value="1"/>
</dbReference>
<dbReference type="AlphaFoldDB" id="A0ABD3PFR4"/>
<keyword evidence="2" id="KW-0472">Membrane</keyword>
<keyword evidence="2" id="KW-0812">Transmembrane</keyword>
<evidence type="ECO:0000313" key="4">
    <source>
        <dbReference type="EMBL" id="KAL3786544.1"/>
    </source>
</evidence>
<dbReference type="Pfam" id="PF03016">
    <property type="entry name" value="Exostosin_GT47"/>
    <property type="match status" value="1"/>
</dbReference>
<gene>
    <name evidence="4" type="ORF">HJC23_006794</name>
</gene>
<feature type="transmembrane region" description="Helical" evidence="2">
    <location>
        <begin position="52"/>
        <end position="69"/>
    </location>
</feature>
<dbReference type="InterPro" id="IPR040911">
    <property type="entry name" value="Exostosin_GT47"/>
</dbReference>
<reference evidence="4 5" key="1">
    <citation type="journal article" date="2020" name="G3 (Bethesda)">
        <title>Improved Reference Genome for Cyclotella cryptica CCMP332, a Model for Cell Wall Morphogenesis, Salinity Adaptation, and Lipid Production in Diatoms (Bacillariophyta).</title>
        <authorList>
            <person name="Roberts W.R."/>
            <person name="Downey K.M."/>
            <person name="Ruck E.C."/>
            <person name="Traller J.C."/>
            <person name="Alverson A.J."/>
        </authorList>
    </citation>
    <scope>NUCLEOTIDE SEQUENCE [LARGE SCALE GENOMIC DNA]</scope>
    <source>
        <strain evidence="4 5">CCMP332</strain>
    </source>
</reference>
<protein>
    <recommendedName>
        <fullName evidence="3">Exostosin GT47 domain-containing protein</fullName>
    </recommendedName>
</protein>
<dbReference type="Proteomes" id="UP001516023">
    <property type="component" value="Unassembled WGS sequence"/>
</dbReference>
<evidence type="ECO:0000313" key="5">
    <source>
        <dbReference type="Proteomes" id="UP001516023"/>
    </source>
</evidence>
<comment type="similarity">
    <text evidence="1">Belongs to the glycosyltransferase 47 family.</text>
</comment>
<comment type="caution">
    <text evidence="4">The sequence shown here is derived from an EMBL/GenBank/DDBJ whole genome shotgun (WGS) entry which is preliminary data.</text>
</comment>
<evidence type="ECO:0000259" key="3">
    <source>
        <dbReference type="Pfam" id="PF03016"/>
    </source>
</evidence>
<evidence type="ECO:0000256" key="2">
    <source>
        <dbReference type="SAM" id="Phobius"/>
    </source>
</evidence>
<feature type="transmembrane region" description="Helical" evidence="2">
    <location>
        <begin position="20"/>
        <end position="40"/>
    </location>
</feature>
<proteinExistence type="inferred from homology"/>
<keyword evidence="2" id="KW-1133">Transmembrane helix</keyword>
<dbReference type="EMBL" id="JABMIG020000192">
    <property type="protein sequence ID" value="KAL3786544.1"/>
    <property type="molecule type" value="Genomic_DNA"/>
</dbReference>
<keyword evidence="5" id="KW-1185">Reference proteome</keyword>
<name>A0ABD3PFR4_9STRA</name>
<evidence type="ECO:0000256" key="1">
    <source>
        <dbReference type="ARBA" id="ARBA00010271"/>
    </source>
</evidence>